<evidence type="ECO:0000256" key="2">
    <source>
        <dbReference type="ARBA" id="ARBA00022814"/>
    </source>
</evidence>
<feature type="domain" description="KOW" evidence="8">
    <location>
        <begin position="121"/>
        <end position="148"/>
    </location>
</feature>
<dbReference type="InterPro" id="IPR001062">
    <property type="entry name" value="Transcrpt_antiterm_NusG"/>
</dbReference>
<protein>
    <recommendedName>
        <fullName evidence="5 6">Transcription termination/antitermination protein NusG</fullName>
    </recommendedName>
</protein>
<dbReference type="SUPFAM" id="SSF82679">
    <property type="entry name" value="N-utilization substance G protein NusG, N-terminal domain"/>
    <property type="match status" value="1"/>
</dbReference>
<dbReference type="PANTHER" id="PTHR30265:SF2">
    <property type="entry name" value="TRANSCRIPTION TERMINATION_ANTITERMINATION PROTEIN NUSG"/>
    <property type="match status" value="1"/>
</dbReference>
<feature type="non-terminal residue" evidence="9">
    <location>
        <position position="172"/>
    </location>
</feature>
<evidence type="ECO:0000256" key="3">
    <source>
        <dbReference type="ARBA" id="ARBA00023015"/>
    </source>
</evidence>
<dbReference type="CDD" id="cd06091">
    <property type="entry name" value="KOW_NusG"/>
    <property type="match status" value="1"/>
</dbReference>
<dbReference type="CDD" id="cd09891">
    <property type="entry name" value="NGN_Bact_1"/>
    <property type="match status" value="1"/>
</dbReference>
<dbReference type="AlphaFoldDB" id="A0A1F7JDS2"/>
<dbReference type="GO" id="GO:0005829">
    <property type="term" value="C:cytosol"/>
    <property type="evidence" value="ECO:0007669"/>
    <property type="project" value="UniProtKB-ARBA"/>
</dbReference>
<comment type="caution">
    <text evidence="9">The sequence shown here is derived from an EMBL/GenBank/DDBJ whole genome shotgun (WGS) entry which is preliminary data.</text>
</comment>
<proteinExistence type="inferred from homology"/>
<dbReference type="FunFam" id="2.30.30.30:FF:000002">
    <property type="entry name" value="Transcription termination/antitermination factor NusG"/>
    <property type="match status" value="1"/>
</dbReference>
<evidence type="ECO:0000259" key="7">
    <source>
        <dbReference type="SMART" id="SM00738"/>
    </source>
</evidence>
<dbReference type="GO" id="GO:0006354">
    <property type="term" value="P:DNA-templated transcription elongation"/>
    <property type="evidence" value="ECO:0007669"/>
    <property type="project" value="InterPro"/>
</dbReference>
<evidence type="ECO:0000256" key="5">
    <source>
        <dbReference type="NCBIfam" id="TIGR00922"/>
    </source>
</evidence>
<evidence type="ECO:0000313" key="10">
    <source>
        <dbReference type="Proteomes" id="UP000178486"/>
    </source>
</evidence>
<dbReference type="Gene3D" id="2.30.30.30">
    <property type="match status" value="1"/>
</dbReference>
<dbReference type="PRINTS" id="PR00338">
    <property type="entry name" value="NUSGTNSCPFCT"/>
</dbReference>
<dbReference type="InterPro" id="IPR006645">
    <property type="entry name" value="NGN-like_dom"/>
</dbReference>
<dbReference type="SMART" id="SM00738">
    <property type="entry name" value="NGN"/>
    <property type="match status" value="1"/>
</dbReference>
<evidence type="ECO:0000259" key="8">
    <source>
        <dbReference type="SMART" id="SM00739"/>
    </source>
</evidence>
<name>A0A1F7JDS2_9BACT</name>
<evidence type="ECO:0000256" key="4">
    <source>
        <dbReference type="ARBA" id="ARBA00023163"/>
    </source>
</evidence>
<dbReference type="HAMAP" id="MF_00948">
    <property type="entry name" value="NusG"/>
    <property type="match status" value="1"/>
</dbReference>
<dbReference type="SUPFAM" id="SSF50104">
    <property type="entry name" value="Translation proteins SH3-like domain"/>
    <property type="match status" value="1"/>
</dbReference>
<dbReference type="GO" id="GO:0006353">
    <property type="term" value="P:DNA-templated transcription termination"/>
    <property type="evidence" value="ECO:0007669"/>
    <property type="project" value="UniProtKB-UniRule"/>
</dbReference>
<organism evidence="9 10">
    <name type="scientific">Candidatus Roizmanbacteria bacterium RIFCSPLOWO2_01_FULL_45_11</name>
    <dbReference type="NCBI Taxonomy" id="1802070"/>
    <lineage>
        <taxon>Bacteria</taxon>
        <taxon>Candidatus Roizmaniibacteriota</taxon>
    </lineage>
</organism>
<dbReference type="InterPro" id="IPR014722">
    <property type="entry name" value="Rib_uL2_dom2"/>
</dbReference>
<dbReference type="PROSITE" id="PS01014">
    <property type="entry name" value="NUSG"/>
    <property type="match status" value="1"/>
</dbReference>
<gene>
    <name evidence="9" type="ORF">A3B56_02615</name>
</gene>
<keyword evidence="3 6" id="KW-0805">Transcription regulation</keyword>
<dbReference type="InterPro" id="IPR008991">
    <property type="entry name" value="Translation_prot_SH3-like_sf"/>
</dbReference>
<dbReference type="Proteomes" id="UP000178486">
    <property type="component" value="Unassembled WGS sequence"/>
</dbReference>
<dbReference type="InterPro" id="IPR047050">
    <property type="entry name" value="NGN"/>
</dbReference>
<dbReference type="Pfam" id="PF02357">
    <property type="entry name" value="NusG"/>
    <property type="match status" value="1"/>
</dbReference>
<sequence>MNKFHWYVIHTYSGHEKKVKAALKQRMNSLGLEDRFEEIIIPTKKVMIVRRGKKEEISEKIFPGYIMVNMIMDDSSWLLVRTTPGVTSFVGAGVKPTPISDTEVEAIVKFAQQKAPSFKTKFSVGEAIKIVDGPFADFLGSVQSIDEEKGKITVLVSIFGRETPVELDFLQV</sequence>
<dbReference type="InterPro" id="IPR005824">
    <property type="entry name" value="KOW"/>
</dbReference>
<evidence type="ECO:0000256" key="1">
    <source>
        <dbReference type="ARBA" id="ARBA00022472"/>
    </source>
</evidence>
<dbReference type="SMART" id="SM00739">
    <property type="entry name" value="KOW"/>
    <property type="match status" value="1"/>
</dbReference>
<reference evidence="9 10" key="1">
    <citation type="journal article" date="2016" name="Nat. Commun.">
        <title>Thousands of microbial genomes shed light on interconnected biogeochemical processes in an aquifer system.</title>
        <authorList>
            <person name="Anantharaman K."/>
            <person name="Brown C.T."/>
            <person name="Hug L.A."/>
            <person name="Sharon I."/>
            <person name="Castelle C.J."/>
            <person name="Probst A.J."/>
            <person name="Thomas B.C."/>
            <person name="Singh A."/>
            <person name="Wilkins M.J."/>
            <person name="Karaoz U."/>
            <person name="Brodie E.L."/>
            <person name="Williams K.H."/>
            <person name="Hubbard S.S."/>
            <person name="Banfield J.F."/>
        </authorList>
    </citation>
    <scope>NUCLEOTIDE SEQUENCE [LARGE SCALE GENOMIC DNA]</scope>
</reference>
<feature type="domain" description="NusG-like N-terminal" evidence="7">
    <location>
        <begin position="3"/>
        <end position="111"/>
    </location>
</feature>
<dbReference type="NCBIfam" id="TIGR00922">
    <property type="entry name" value="nusG"/>
    <property type="match status" value="1"/>
</dbReference>
<keyword evidence="2 6" id="KW-0889">Transcription antitermination</keyword>
<evidence type="ECO:0000313" key="9">
    <source>
        <dbReference type="EMBL" id="OGK53760.1"/>
    </source>
</evidence>
<dbReference type="InterPro" id="IPR043425">
    <property type="entry name" value="NusG-like"/>
</dbReference>
<comment type="function">
    <text evidence="6">Participates in transcription elongation, termination and antitermination.</text>
</comment>
<dbReference type="Pfam" id="PF00467">
    <property type="entry name" value="KOW"/>
    <property type="match status" value="1"/>
</dbReference>
<keyword evidence="1 6" id="KW-0806">Transcription termination</keyword>
<dbReference type="Gene3D" id="3.30.70.940">
    <property type="entry name" value="NusG, N-terminal domain"/>
    <property type="match status" value="1"/>
</dbReference>
<evidence type="ECO:0000256" key="6">
    <source>
        <dbReference type="RuleBase" id="RU000538"/>
    </source>
</evidence>
<dbReference type="InterPro" id="IPR036735">
    <property type="entry name" value="NGN_dom_sf"/>
</dbReference>
<dbReference type="EMBL" id="MGAU01000048">
    <property type="protein sequence ID" value="OGK53760.1"/>
    <property type="molecule type" value="Genomic_DNA"/>
</dbReference>
<dbReference type="PANTHER" id="PTHR30265">
    <property type="entry name" value="RHO-INTERACTING TRANSCRIPTION TERMINATION FACTOR NUSG"/>
    <property type="match status" value="1"/>
</dbReference>
<dbReference type="InterPro" id="IPR015869">
    <property type="entry name" value="Transcrpt_antiterm_NusG_bac_CS"/>
</dbReference>
<accession>A0A1F7JDS2</accession>
<dbReference type="GO" id="GO:0032784">
    <property type="term" value="P:regulation of DNA-templated transcription elongation"/>
    <property type="evidence" value="ECO:0007669"/>
    <property type="project" value="InterPro"/>
</dbReference>
<dbReference type="GO" id="GO:0031564">
    <property type="term" value="P:transcription antitermination"/>
    <property type="evidence" value="ECO:0007669"/>
    <property type="project" value="UniProtKB-KW"/>
</dbReference>
<keyword evidence="4 6" id="KW-0804">Transcription</keyword>
<comment type="similarity">
    <text evidence="6">Belongs to the NusG family.</text>
</comment>